<reference evidence="3 4" key="1">
    <citation type="submission" date="2014-03" db="EMBL/GenBank/DDBJ databases">
        <title>Draft Genome Sequences of Four Burkholderia Strains.</title>
        <authorList>
            <person name="Liu X.Y."/>
            <person name="Li C.X."/>
            <person name="Xu J.H."/>
        </authorList>
    </citation>
    <scope>NUCLEOTIDE SEQUENCE [LARGE SCALE GENOMIC DNA]</scope>
    <source>
        <strain evidence="3 4">DSM 50014</strain>
    </source>
</reference>
<organism evidence="3 4">
    <name type="scientific">Caballeronia glathei</name>
    <dbReference type="NCBI Taxonomy" id="60547"/>
    <lineage>
        <taxon>Bacteria</taxon>
        <taxon>Pseudomonadati</taxon>
        <taxon>Pseudomonadota</taxon>
        <taxon>Betaproteobacteria</taxon>
        <taxon>Burkholderiales</taxon>
        <taxon>Burkholderiaceae</taxon>
        <taxon>Caballeronia</taxon>
    </lineage>
</organism>
<dbReference type="AlphaFoldDB" id="A0A069PMG1"/>
<proteinExistence type="predicted"/>
<keyword evidence="4" id="KW-1185">Reference proteome</keyword>
<dbReference type="RefSeq" id="WP_035931968.1">
    <property type="nucleotide sequence ID" value="NZ_CADFFX010000056.1"/>
</dbReference>
<comment type="caution">
    <text evidence="3">The sequence shown here is derived from an EMBL/GenBank/DDBJ whole genome shotgun (WGS) entry which is preliminary data.</text>
</comment>
<evidence type="ECO:0000313" key="3">
    <source>
        <dbReference type="EMBL" id="KDR38486.1"/>
    </source>
</evidence>
<dbReference type="Pfam" id="PF12200">
    <property type="entry name" value="DUF3597"/>
    <property type="match status" value="1"/>
</dbReference>
<feature type="domain" description="DUF3597" evidence="2">
    <location>
        <begin position="3"/>
        <end position="143"/>
    </location>
</feature>
<dbReference type="InterPro" id="IPR022016">
    <property type="entry name" value="DUF3597"/>
</dbReference>
<evidence type="ECO:0000256" key="1">
    <source>
        <dbReference type="SAM" id="MobiDB-lite"/>
    </source>
</evidence>
<name>A0A069PMG1_9BURK</name>
<protein>
    <recommendedName>
        <fullName evidence="2">DUF3597 domain-containing protein</fullName>
    </recommendedName>
</protein>
<gene>
    <name evidence="3" type="ORF">BG61_39845</name>
</gene>
<dbReference type="EMBL" id="JFHC01000088">
    <property type="protein sequence ID" value="KDR38486.1"/>
    <property type="molecule type" value="Genomic_DNA"/>
</dbReference>
<accession>A0A069PMG1</accession>
<dbReference type="STRING" id="60547.GCA_000751215_03009"/>
<feature type="compositionally biased region" description="Low complexity" evidence="1">
    <location>
        <begin position="17"/>
        <end position="54"/>
    </location>
</feature>
<evidence type="ECO:0000259" key="2">
    <source>
        <dbReference type="Pfam" id="PF12200"/>
    </source>
</evidence>
<dbReference type="Proteomes" id="UP000027466">
    <property type="component" value="Unassembled WGS sequence"/>
</dbReference>
<feature type="region of interest" description="Disordered" evidence="1">
    <location>
        <begin position="15"/>
        <end position="59"/>
    </location>
</feature>
<dbReference type="SUPFAM" id="SSF158634">
    <property type="entry name" value="RPA2825-like"/>
    <property type="match status" value="1"/>
</dbReference>
<sequence length="148" mass="15240">MSIFTNILNKIFPPDHPANAGSGATAGAATPQQPSPATAKAAPGGASTAASAGAVQPPVTPMPVVDVEAVLAGMQSKHTEPLNWRTSIVDLLKLLGLDSSLSARKELAAELHYGGNPDDSAAMNVWLHKQVMQKLAQNGGKVPDDLKD</sequence>
<evidence type="ECO:0000313" key="4">
    <source>
        <dbReference type="Proteomes" id="UP000027466"/>
    </source>
</evidence>